<sequence length="229" mass="24401">MSRDLSGRLVDKNPSFTAIAPNITPASRIADWSDADLARAIREGLRPDGSLIGPPMPFTMYRGLGDEDLASIVMYLRSIPAVEGDPGKSEYAIPLPPAYGPPIASVTPPARGVSAEYGAYLAGPISHCMECHTPMGPQGPMVDKRLGAGGFEFHGPWGVAVAANLTNGPDGLVDYSDGELKVMITQAKRPDGTAMLPPMPYPYLAKMTPEDLDAIVLYLRKLPALPDQE</sequence>
<dbReference type="EMBL" id="WMIG01000005">
    <property type="protein sequence ID" value="MTH59922.1"/>
    <property type="molecule type" value="Genomic_DNA"/>
</dbReference>
<keyword evidence="7" id="KW-1185">Reference proteome</keyword>
<dbReference type="PROSITE" id="PS51007">
    <property type="entry name" value="CYTC"/>
    <property type="match status" value="1"/>
</dbReference>
<dbReference type="GO" id="GO:0009055">
    <property type="term" value="F:electron transfer activity"/>
    <property type="evidence" value="ECO:0007669"/>
    <property type="project" value="InterPro"/>
</dbReference>
<dbReference type="Proteomes" id="UP000449846">
    <property type="component" value="Unassembled WGS sequence"/>
</dbReference>
<protein>
    <submittedName>
        <fullName evidence="6">Cytochrome C</fullName>
    </submittedName>
</protein>
<evidence type="ECO:0000256" key="2">
    <source>
        <dbReference type="ARBA" id="ARBA00022723"/>
    </source>
</evidence>
<dbReference type="PANTHER" id="PTHR35008">
    <property type="entry name" value="BLL4482 PROTEIN-RELATED"/>
    <property type="match status" value="1"/>
</dbReference>
<dbReference type="PANTHER" id="PTHR35008:SF8">
    <property type="entry name" value="ALCOHOL DEHYDROGENASE CYTOCHROME C SUBUNIT"/>
    <property type="match status" value="1"/>
</dbReference>
<evidence type="ECO:0000256" key="3">
    <source>
        <dbReference type="ARBA" id="ARBA00023004"/>
    </source>
</evidence>
<dbReference type="SUPFAM" id="SSF46626">
    <property type="entry name" value="Cytochrome c"/>
    <property type="match status" value="2"/>
</dbReference>
<proteinExistence type="predicted"/>
<accession>A0A844HQN7</accession>
<dbReference type="GO" id="GO:0046872">
    <property type="term" value="F:metal ion binding"/>
    <property type="evidence" value="ECO:0007669"/>
    <property type="project" value="UniProtKB-KW"/>
</dbReference>
<gene>
    <name evidence="6" type="ORF">GL300_11955</name>
</gene>
<evidence type="ECO:0000313" key="7">
    <source>
        <dbReference type="Proteomes" id="UP000449846"/>
    </source>
</evidence>
<feature type="domain" description="Cytochrome c" evidence="5">
    <location>
        <begin position="113"/>
        <end position="223"/>
    </location>
</feature>
<dbReference type="AlphaFoldDB" id="A0A844HQN7"/>
<dbReference type="InterPro" id="IPR051459">
    <property type="entry name" value="Cytochrome_c-type_DH"/>
</dbReference>
<evidence type="ECO:0000313" key="6">
    <source>
        <dbReference type="EMBL" id="MTH59922.1"/>
    </source>
</evidence>
<evidence type="ECO:0000256" key="4">
    <source>
        <dbReference type="PROSITE-ProRule" id="PRU00433"/>
    </source>
</evidence>
<reference evidence="6 7" key="1">
    <citation type="submission" date="2019-11" db="EMBL/GenBank/DDBJ databases">
        <authorList>
            <person name="Dong K."/>
        </authorList>
    </citation>
    <scope>NUCLEOTIDE SEQUENCE [LARGE SCALE GENOMIC DNA]</scope>
    <source>
        <strain evidence="6 7">NBRC 112902</strain>
    </source>
</reference>
<dbReference type="Gene3D" id="1.10.760.10">
    <property type="entry name" value="Cytochrome c-like domain"/>
    <property type="match status" value="1"/>
</dbReference>
<dbReference type="OrthoDB" id="9811281at2"/>
<organism evidence="6 7">
    <name type="scientific">Paracoccus litorisediminis</name>
    <dbReference type="NCBI Taxonomy" id="2006130"/>
    <lineage>
        <taxon>Bacteria</taxon>
        <taxon>Pseudomonadati</taxon>
        <taxon>Pseudomonadota</taxon>
        <taxon>Alphaproteobacteria</taxon>
        <taxon>Rhodobacterales</taxon>
        <taxon>Paracoccaceae</taxon>
        <taxon>Paracoccus</taxon>
    </lineage>
</organism>
<dbReference type="GO" id="GO:0020037">
    <property type="term" value="F:heme binding"/>
    <property type="evidence" value="ECO:0007669"/>
    <property type="project" value="InterPro"/>
</dbReference>
<keyword evidence="3 4" id="KW-0408">Iron</keyword>
<keyword evidence="2 4" id="KW-0479">Metal-binding</keyword>
<keyword evidence="1 4" id="KW-0349">Heme</keyword>
<comment type="caution">
    <text evidence="6">The sequence shown here is derived from an EMBL/GenBank/DDBJ whole genome shotgun (WGS) entry which is preliminary data.</text>
</comment>
<dbReference type="RefSeq" id="WP_155039865.1">
    <property type="nucleotide sequence ID" value="NZ_JBHGCD010000009.1"/>
</dbReference>
<name>A0A844HQN7_9RHOB</name>
<evidence type="ECO:0000259" key="5">
    <source>
        <dbReference type="PROSITE" id="PS51007"/>
    </source>
</evidence>
<dbReference type="InterPro" id="IPR009056">
    <property type="entry name" value="Cyt_c-like_dom"/>
</dbReference>
<evidence type="ECO:0000256" key="1">
    <source>
        <dbReference type="ARBA" id="ARBA00022617"/>
    </source>
</evidence>
<dbReference type="InterPro" id="IPR036909">
    <property type="entry name" value="Cyt_c-like_dom_sf"/>
</dbReference>